<keyword evidence="3" id="KW-1185">Reference proteome</keyword>
<proteinExistence type="predicted"/>
<keyword evidence="2" id="KW-0808">Transferase</keyword>
<name>A0ABV6HMV5_9SPHI</name>
<comment type="caution">
    <text evidence="2">The sequence shown here is derived from an EMBL/GenBank/DDBJ whole genome shotgun (WGS) entry which is preliminary data.</text>
</comment>
<reference evidence="2 3" key="1">
    <citation type="submission" date="2024-09" db="EMBL/GenBank/DDBJ databases">
        <authorList>
            <person name="Sun Q."/>
            <person name="Mori K."/>
        </authorList>
    </citation>
    <scope>NUCLEOTIDE SEQUENCE [LARGE SCALE GENOMIC DNA]</scope>
    <source>
        <strain evidence="2 3">CCM 7765</strain>
    </source>
</reference>
<accession>A0ABV6HMV5</accession>
<sequence>MTIINRVLKKPRPSIVLDTYWKFAAERQAVFFNRIHRIHPLTTDSILLKHKFTNAYRASDRVSQYLIRNVIYKGDQSPEELLFRILLFKIFNKIETWELLQHEIGELNWKTYSFVQYNRILQEALNTKESIYSGAYIMASGKSVFGYDRKHENHLRLIEKMIRSGLANKITDAESMEKVYELLRTYPTIGSFLAYQYTIDINYSRLTNFSEMDFVVPGPGAKDGIRKCFKNLGDYSEADVIRWVTESQINEFERLDLDFQDLWGRPLQLIDCQNLFCETDKYARVAHPEINGISERKRIKQLYIPKNSDIVYWYPPKWNINPKLSETYGKTYQSIHQPSESM</sequence>
<evidence type="ECO:0000259" key="1">
    <source>
        <dbReference type="Pfam" id="PF18723"/>
    </source>
</evidence>
<dbReference type="GO" id="GO:0016301">
    <property type="term" value="F:kinase activity"/>
    <property type="evidence" value="ECO:0007669"/>
    <property type="project" value="UniProtKB-KW"/>
</dbReference>
<dbReference type="EMBL" id="JBHLWO010000002">
    <property type="protein sequence ID" value="MFC0320228.1"/>
    <property type="molecule type" value="Genomic_DNA"/>
</dbReference>
<feature type="domain" description="5-hmdU DNA kinase helical" evidence="1">
    <location>
        <begin position="15"/>
        <end position="291"/>
    </location>
</feature>
<organism evidence="2 3">
    <name type="scientific">Olivibacter oleidegradans</name>
    <dbReference type="NCBI Taxonomy" id="760123"/>
    <lineage>
        <taxon>Bacteria</taxon>
        <taxon>Pseudomonadati</taxon>
        <taxon>Bacteroidota</taxon>
        <taxon>Sphingobacteriia</taxon>
        <taxon>Sphingobacteriales</taxon>
        <taxon>Sphingobacteriaceae</taxon>
        <taxon>Olivibacter</taxon>
    </lineage>
</organism>
<protein>
    <submittedName>
        <fullName evidence="2">Nucleotide kinase domain-containing protein</fullName>
    </submittedName>
</protein>
<evidence type="ECO:0000313" key="2">
    <source>
        <dbReference type="EMBL" id="MFC0320228.1"/>
    </source>
</evidence>
<gene>
    <name evidence="2" type="ORF">ACFFI0_18020</name>
</gene>
<dbReference type="InterPro" id="IPR040684">
    <property type="entry name" value="HMUDK_hel"/>
</dbReference>
<dbReference type="Proteomes" id="UP001589774">
    <property type="component" value="Unassembled WGS sequence"/>
</dbReference>
<keyword evidence="2" id="KW-0418">Kinase</keyword>
<dbReference type="Pfam" id="PF18723">
    <property type="entry name" value="HMUDK_hel"/>
    <property type="match status" value="1"/>
</dbReference>
<dbReference type="RefSeq" id="WP_377477427.1">
    <property type="nucleotide sequence ID" value="NZ_JBHLWO010000002.1"/>
</dbReference>
<evidence type="ECO:0000313" key="3">
    <source>
        <dbReference type="Proteomes" id="UP001589774"/>
    </source>
</evidence>